<organism evidence="1 2">
    <name type="scientific">Rotaria sordida</name>
    <dbReference type="NCBI Taxonomy" id="392033"/>
    <lineage>
        <taxon>Eukaryota</taxon>
        <taxon>Metazoa</taxon>
        <taxon>Spiralia</taxon>
        <taxon>Gnathifera</taxon>
        <taxon>Rotifera</taxon>
        <taxon>Eurotatoria</taxon>
        <taxon>Bdelloidea</taxon>
        <taxon>Philodinida</taxon>
        <taxon>Philodinidae</taxon>
        <taxon>Rotaria</taxon>
    </lineage>
</organism>
<accession>A0A815MUW7</accession>
<evidence type="ECO:0000313" key="1">
    <source>
        <dbReference type="EMBL" id="CAF1428211.1"/>
    </source>
</evidence>
<protein>
    <submittedName>
        <fullName evidence="1">Uncharacterized protein</fullName>
    </submittedName>
</protein>
<dbReference type="InterPro" id="IPR017853">
    <property type="entry name" value="GH"/>
</dbReference>
<evidence type="ECO:0000313" key="2">
    <source>
        <dbReference type="Proteomes" id="UP000663889"/>
    </source>
</evidence>
<sequence>MDNYDVLHELDSIVCFSQAEYISERKDLCKENGGSVDASCHDNERLLYGTGKQDSDVFIRVKTARIILFTSVGISMIWQAEELGESKAMIYDQPNKFHKWMNPWKLYHFAGSGPGFLF</sequence>
<dbReference type="EMBL" id="CAJNOU010004133">
    <property type="protein sequence ID" value="CAF1428211.1"/>
    <property type="molecule type" value="Genomic_DNA"/>
</dbReference>
<dbReference type="AlphaFoldDB" id="A0A815MUW7"/>
<proteinExistence type="predicted"/>
<gene>
    <name evidence="1" type="ORF">SEV965_LOCUS32608</name>
</gene>
<dbReference type="Proteomes" id="UP000663889">
    <property type="component" value="Unassembled WGS sequence"/>
</dbReference>
<reference evidence="1" key="1">
    <citation type="submission" date="2021-02" db="EMBL/GenBank/DDBJ databases">
        <authorList>
            <person name="Nowell W R."/>
        </authorList>
    </citation>
    <scope>NUCLEOTIDE SEQUENCE</scope>
</reference>
<comment type="caution">
    <text evidence="1">The sequence shown here is derived from an EMBL/GenBank/DDBJ whole genome shotgun (WGS) entry which is preliminary data.</text>
</comment>
<name>A0A815MUW7_9BILA</name>
<dbReference type="Gene3D" id="3.20.20.80">
    <property type="entry name" value="Glycosidases"/>
    <property type="match status" value="1"/>
</dbReference>
<dbReference type="SUPFAM" id="SSF51445">
    <property type="entry name" value="(Trans)glycosidases"/>
    <property type="match status" value="1"/>
</dbReference>